<comment type="caution">
    <text evidence="1">The sequence shown here is derived from an EMBL/GenBank/DDBJ whole genome shotgun (WGS) entry which is preliminary data.</text>
</comment>
<reference evidence="1" key="1">
    <citation type="submission" date="2016-10" db="EMBL/GenBank/DDBJ databases">
        <title>Sequence of Gallionella enrichment culture.</title>
        <authorList>
            <person name="Poehlein A."/>
            <person name="Muehling M."/>
            <person name="Daniel R."/>
        </authorList>
    </citation>
    <scope>NUCLEOTIDE SEQUENCE</scope>
</reference>
<sequence>MRIKIDCQISAFDIKNLIQAITPGFIHSRIDPVLRVVLGYGFQNARFARSFRPKNDIDVVEYLDFQSRAIVKRKQCKILGRFPIQHRIDCRRIFF</sequence>
<gene>
    <name evidence="1" type="ORF">GALL_541670</name>
</gene>
<name>A0A1J5NZS5_9ZZZZ</name>
<evidence type="ECO:0000313" key="1">
    <source>
        <dbReference type="EMBL" id="OIQ64282.1"/>
    </source>
</evidence>
<dbReference type="EMBL" id="MLJW01008258">
    <property type="protein sequence ID" value="OIQ64282.1"/>
    <property type="molecule type" value="Genomic_DNA"/>
</dbReference>
<proteinExistence type="predicted"/>
<dbReference type="AlphaFoldDB" id="A0A1J5NZS5"/>
<protein>
    <submittedName>
        <fullName evidence="1">Uncharacterized protein</fullName>
    </submittedName>
</protein>
<organism evidence="1">
    <name type="scientific">mine drainage metagenome</name>
    <dbReference type="NCBI Taxonomy" id="410659"/>
    <lineage>
        <taxon>unclassified sequences</taxon>
        <taxon>metagenomes</taxon>
        <taxon>ecological metagenomes</taxon>
    </lineage>
</organism>
<accession>A0A1J5NZS5</accession>